<dbReference type="EMBL" id="QREH01000001">
    <property type="protein sequence ID" value="REE04296.1"/>
    <property type="molecule type" value="Genomic_DNA"/>
</dbReference>
<keyword evidence="3" id="KW-1185">Reference proteome</keyword>
<dbReference type="InterPro" id="IPR032330">
    <property type="entry name" value="EF-G-binding_C"/>
</dbReference>
<reference evidence="2 3" key="1">
    <citation type="submission" date="2018-07" db="EMBL/GenBank/DDBJ databases">
        <title>Sequencing the genomes of 1000 actinobacteria strains.</title>
        <authorList>
            <person name="Klenk H.-P."/>
        </authorList>
    </citation>
    <scope>NUCLEOTIDE SEQUENCE [LARGE SCALE GENOMIC DNA]</scope>
    <source>
        <strain evidence="2 3">DSM 14442</strain>
    </source>
</reference>
<dbReference type="Pfam" id="PF16571">
    <property type="entry name" value="FBP_C"/>
    <property type="match status" value="1"/>
</dbReference>
<keyword evidence="2" id="KW-0862">Zinc</keyword>
<evidence type="ECO:0000313" key="3">
    <source>
        <dbReference type="Proteomes" id="UP000256727"/>
    </source>
</evidence>
<accession>A0A3D9LF70</accession>
<keyword evidence="2" id="KW-0479">Metal-binding</keyword>
<protein>
    <submittedName>
        <fullName evidence="2">Treble-clef zinc-finger protein</fullName>
    </submittedName>
</protein>
<keyword evidence="2" id="KW-0863">Zinc-finger</keyword>
<dbReference type="OrthoDB" id="4171838at2"/>
<organism evidence="2 3">
    <name type="scientific">Citricoccus muralis</name>
    <dbReference type="NCBI Taxonomy" id="169134"/>
    <lineage>
        <taxon>Bacteria</taxon>
        <taxon>Bacillati</taxon>
        <taxon>Actinomycetota</taxon>
        <taxon>Actinomycetes</taxon>
        <taxon>Micrococcales</taxon>
        <taxon>Micrococcaceae</taxon>
        <taxon>Citricoccus</taxon>
    </lineage>
</organism>
<dbReference type="RefSeq" id="WP_115932256.1">
    <property type="nucleotide sequence ID" value="NZ_QREH01000001.1"/>
</dbReference>
<name>A0A3D9LF70_9MICC</name>
<dbReference type="AlphaFoldDB" id="A0A3D9LF70"/>
<comment type="caution">
    <text evidence="2">The sequence shown here is derived from an EMBL/GenBank/DDBJ whole genome shotgun (WGS) entry which is preliminary data.</text>
</comment>
<evidence type="ECO:0000259" key="1">
    <source>
        <dbReference type="Pfam" id="PF16571"/>
    </source>
</evidence>
<feature type="domain" description="Elongation factor G-binding protein C-terminal treble-clef zinc-finger" evidence="1">
    <location>
        <begin position="9"/>
        <end position="158"/>
    </location>
</feature>
<dbReference type="GO" id="GO:0008270">
    <property type="term" value="F:zinc ion binding"/>
    <property type="evidence" value="ECO:0007669"/>
    <property type="project" value="UniProtKB-KW"/>
</dbReference>
<sequence length="160" mass="18019">MIALTEEAIRSSFVNASRRERTDANLPPTWASTLWESLDYLGWRDPKLPGRAYAVIPVETGRLVGIMFRQAEASVGLRMMCAWCEDVWLNSEVVFYGAKRSGAAGRQGNTVGTYVCRDFNCSENVRRDPPLPYQGYDMEAARNTRIMQLQQKAAAFAMNL</sequence>
<proteinExistence type="predicted"/>
<evidence type="ECO:0000313" key="2">
    <source>
        <dbReference type="EMBL" id="REE04296.1"/>
    </source>
</evidence>
<dbReference type="Proteomes" id="UP000256727">
    <property type="component" value="Unassembled WGS sequence"/>
</dbReference>
<gene>
    <name evidence="2" type="ORF">C8E99_2128</name>
</gene>